<dbReference type="CDD" id="cd16413">
    <property type="entry name" value="DGQHR_domain"/>
    <property type="match status" value="1"/>
</dbReference>
<dbReference type="Proteomes" id="UP000004982">
    <property type="component" value="Unassembled WGS sequence"/>
</dbReference>
<dbReference type="InterPro" id="IPR017601">
    <property type="entry name" value="DGQHR-contain_dom"/>
</dbReference>
<dbReference type="AlphaFoldDB" id="A0AA36UJ00"/>
<name>A0AA36UJ00_9NEIS</name>
<dbReference type="NCBIfam" id="TIGR03187">
    <property type="entry name" value="DGQHR"/>
    <property type="match status" value="1"/>
</dbReference>
<reference evidence="1 2" key="1">
    <citation type="submission" date="2011-05" db="EMBL/GenBank/DDBJ databases">
        <authorList>
            <person name="Muzny D."/>
            <person name="Qin X."/>
            <person name="Deng J."/>
            <person name="Jiang H."/>
            <person name="Liu Y."/>
            <person name="Qu J."/>
            <person name="Song X.-Z."/>
            <person name="Zhang L."/>
            <person name="Thornton R."/>
            <person name="Coyle M."/>
            <person name="Francisco L."/>
            <person name="Jackson L."/>
            <person name="Javaid M."/>
            <person name="Korchina V."/>
            <person name="Kovar C."/>
            <person name="Mata R."/>
            <person name="Mathew T."/>
            <person name="Ngo R."/>
            <person name="Nguyen L."/>
            <person name="Nguyen N."/>
            <person name="Okwuonu G."/>
            <person name="Ongeri F."/>
            <person name="Pham C."/>
            <person name="Simmons D."/>
            <person name="Wilczek-Boney K."/>
            <person name="Hale W."/>
            <person name="Jakkamsetti A."/>
            <person name="Pham P."/>
            <person name="Ruth R."/>
            <person name="San Lucas F."/>
            <person name="Warren J."/>
            <person name="Zhang J."/>
            <person name="Zhao Z."/>
            <person name="Zhou C."/>
            <person name="Zhu D."/>
            <person name="Lee S."/>
            <person name="Bess C."/>
            <person name="Blankenburg K."/>
            <person name="Forbes L."/>
            <person name="Fu Q."/>
            <person name="Gubbala S."/>
            <person name="Hirani K."/>
            <person name="Jayaseelan J.C."/>
            <person name="Lara F."/>
            <person name="Munidasa M."/>
            <person name="Palculict T."/>
            <person name="Patil S."/>
            <person name="Pu L.-L."/>
            <person name="Saada N."/>
            <person name="Tang L."/>
            <person name="Weissenberger G."/>
            <person name="Zhu Y."/>
            <person name="Hemphill L."/>
            <person name="Shang Y."/>
            <person name="Youmans B."/>
            <person name="Ayvaz T."/>
            <person name="Ross M."/>
            <person name="Santibanez J."/>
            <person name="Aqrawi P."/>
            <person name="Gross S."/>
            <person name="Joshi V."/>
            <person name="Fowler G."/>
            <person name="Nazareth L."/>
            <person name="Reid J."/>
            <person name="Worley K."/>
            <person name="Petrosino J."/>
            <person name="Highlander S."/>
            <person name="Gibbs R."/>
        </authorList>
    </citation>
    <scope>NUCLEOTIDE SEQUENCE [LARGE SCALE GENOMIC DNA]</scope>
    <source>
        <strain evidence="1 2">ATCC 33926</strain>
    </source>
</reference>
<gene>
    <name evidence="1" type="ORF">HMPREF9418_1660</name>
</gene>
<proteinExistence type="predicted"/>
<feature type="non-terminal residue" evidence="1">
    <location>
        <position position="192"/>
    </location>
</feature>
<dbReference type="EMBL" id="AFQE01000079">
    <property type="protein sequence ID" value="EGQ76789.1"/>
    <property type="molecule type" value="Genomic_DNA"/>
</dbReference>
<comment type="caution">
    <text evidence="1">The sequence shown here is derived from an EMBL/GenBank/DDBJ whole genome shotgun (WGS) entry which is preliminary data.</text>
</comment>
<evidence type="ECO:0000313" key="2">
    <source>
        <dbReference type="Proteomes" id="UP000004982"/>
    </source>
</evidence>
<sequence>MVLDGQHRLYGLILSENEYDIPVVIFNNLTTSDEVNLFIDINTTQKGVPTTLLLDIKNLSGRETKKEEKQRRLFDDLNTESVLAGLLSPSKSRVGKITRVSFNQATSDIFDSGFFKDKDIETVYKGVKNYLAAVETNLVRSKSEKAKLTNSVIFRASFSIFQEVINQCFKEYGNLKEESLTNCLEPISRINY</sequence>
<dbReference type="RefSeq" id="WP_003778522.1">
    <property type="nucleotide sequence ID" value="NZ_GL985620.1"/>
</dbReference>
<evidence type="ECO:0000313" key="1">
    <source>
        <dbReference type="EMBL" id="EGQ76789.1"/>
    </source>
</evidence>
<protein>
    <recommendedName>
        <fullName evidence="3">DGQHR domain protein</fullName>
    </recommendedName>
</protein>
<accession>A0AA36UJ00</accession>
<organism evidence="1 2">
    <name type="scientific">Neisseria macacae ATCC 33926</name>
    <dbReference type="NCBI Taxonomy" id="997348"/>
    <lineage>
        <taxon>Bacteria</taxon>
        <taxon>Pseudomonadati</taxon>
        <taxon>Pseudomonadota</taxon>
        <taxon>Betaproteobacteria</taxon>
        <taxon>Neisseriales</taxon>
        <taxon>Neisseriaceae</taxon>
        <taxon>Neisseria</taxon>
    </lineage>
</organism>
<evidence type="ECO:0008006" key="3">
    <source>
        <dbReference type="Google" id="ProtNLM"/>
    </source>
</evidence>